<feature type="region of interest" description="Disordered" evidence="1">
    <location>
        <begin position="1"/>
        <end position="24"/>
    </location>
</feature>
<dbReference type="Proteomes" id="UP001189429">
    <property type="component" value="Unassembled WGS sequence"/>
</dbReference>
<gene>
    <name evidence="2" type="ORF">PCOR1329_LOCUS65583</name>
</gene>
<feature type="compositionally biased region" description="Basic residues" evidence="1">
    <location>
        <begin position="200"/>
        <end position="215"/>
    </location>
</feature>
<feature type="non-terminal residue" evidence="2">
    <location>
        <position position="1"/>
    </location>
</feature>
<sequence>IWARTSPPNVAPAAHGRPRRPRRGRGLQATALGRRVAGRLPARGAARAAAAQRGVLGAEAARAARCAVGERPAGLRHVARRQERVPDLELARALMALIWAEVAVAWASCACVLFVEAGQVRRGPGTCYPIPPAVAQQLRTRPPGVGQRPGPAQRGRARREQLLRAVPRLAARGRQAGPQPPLRRVPALLLGLRPPLLRARALHRRRQQRKERKRGPRPELSAEASAPTLVIVHLGHRQVVGYPRRSASAGMGHE</sequence>
<reference evidence="2" key="1">
    <citation type="submission" date="2023-10" db="EMBL/GenBank/DDBJ databases">
        <authorList>
            <person name="Chen Y."/>
            <person name="Shah S."/>
            <person name="Dougan E. K."/>
            <person name="Thang M."/>
            <person name="Chan C."/>
        </authorList>
    </citation>
    <scope>NUCLEOTIDE SEQUENCE [LARGE SCALE GENOMIC DNA]</scope>
</reference>
<organism evidence="2 3">
    <name type="scientific">Prorocentrum cordatum</name>
    <dbReference type="NCBI Taxonomy" id="2364126"/>
    <lineage>
        <taxon>Eukaryota</taxon>
        <taxon>Sar</taxon>
        <taxon>Alveolata</taxon>
        <taxon>Dinophyceae</taxon>
        <taxon>Prorocentrales</taxon>
        <taxon>Prorocentraceae</taxon>
        <taxon>Prorocentrum</taxon>
    </lineage>
</organism>
<comment type="caution">
    <text evidence="2">The sequence shown here is derived from an EMBL/GenBank/DDBJ whole genome shotgun (WGS) entry which is preliminary data.</text>
</comment>
<feature type="compositionally biased region" description="Low complexity" evidence="1">
    <location>
        <begin position="141"/>
        <end position="154"/>
    </location>
</feature>
<accession>A0ABN9WAQ8</accession>
<name>A0ABN9WAQ8_9DINO</name>
<dbReference type="EMBL" id="CAUYUJ010018403">
    <property type="protein sequence ID" value="CAK0883342.1"/>
    <property type="molecule type" value="Genomic_DNA"/>
</dbReference>
<keyword evidence="3" id="KW-1185">Reference proteome</keyword>
<evidence type="ECO:0000256" key="1">
    <source>
        <dbReference type="SAM" id="MobiDB-lite"/>
    </source>
</evidence>
<protein>
    <submittedName>
        <fullName evidence="2">Uncharacterized protein</fullName>
    </submittedName>
</protein>
<feature type="region of interest" description="Disordered" evidence="1">
    <location>
        <begin position="200"/>
        <end position="224"/>
    </location>
</feature>
<evidence type="ECO:0000313" key="2">
    <source>
        <dbReference type="EMBL" id="CAK0883342.1"/>
    </source>
</evidence>
<evidence type="ECO:0000313" key="3">
    <source>
        <dbReference type="Proteomes" id="UP001189429"/>
    </source>
</evidence>
<feature type="region of interest" description="Disordered" evidence="1">
    <location>
        <begin position="139"/>
        <end position="158"/>
    </location>
</feature>
<proteinExistence type="predicted"/>